<dbReference type="Proteomes" id="UP000029492">
    <property type="component" value="Chromosome"/>
</dbReference>
<gene>
    <name evidence="2" type="ORF">MOC_2094</name>
</gene>
<name>A0A089Q5K7_9HYPH</name>
<evidence type="ECO:0000313" key="3">
    <source>
        <dbReference type="Proteomes" id="UP000029492"/>
    </source>
</evidence>
<dbReference type="eggNOG" id="ENOG5032MXN">
    <property type="taxonomic scope" value="Bacteria"/>
</dbReference>
<sequence length="171" mass="19548">MRTRLSRAMRLLRLQDRMHQLAERDLAALDRRVQAADMAQADLIRALNEASAFHEPLRATAVGRLRRLAVEAQELRAERDISALRLMERSTQHKRTELWVGRLETAQRQHAEKRDWAERLDHLGLPTEASLRSAKPVNLQDEPRSPVGPADVSGLDGWARRDRNNPDTSTP</sequence>
<dbReference type="STRING" id="693986.MOC_2094"/>
<keyword evidence="3" id="KW-1185">Reference proteome</keyword>
<protein>
    <submittedName>
        <fullName evidence="2">Protein of unassigned function</fullName>
    </submittedName>
</protein>
<reference evidence="2 3" key="1">
    <citation type="journal article" date="2014" name="PLoS ONE">
        <title>Genome Information of Methylobacterium oryzae, a Plant-Probiotic Methylotroph in the Phyllosphere.</title>
        <authorList>
            <person name="Kwak M.J."/>
            <person name="Jeong H."/>
            <person name="Madhaiyan M."/>
            <person name="Lee Y."/>
            <person name="Sa T.M."/>
            <person name="Oh T.K."/>
            <person name="Kim J.F."/>
        </authorList>
    </citation>
    <scope>NUCLEOTIDE SEQUENCE [LARGE SCALE GENOMIC DNA]</scope>
    <source>
        <strain evidence="2 3">CBMB20</strain>
    </source>
</reference>
<evidence type="ECO:0000313" key="2">
    <source>
        <dbReference type="EMBL" id="AIQ89849.1"/>
    </source>
</evidence>
<dbReference type="HOGENOM" id="CLU_1568926_0_0_5"/>
<evidence type="ECO:0000256" key="1">
    <source>
        <dbReference type="SAM" id="MobiDB-lite"/>
    </source>
</evidence>
<organism evidence="2 3">
    <name type="scientific">Methylobacterium oryzae CBMB20</name>
    <dbReference type="NCBI Taxonomy" id="693986"/>
    <lineage>
        <taxon>Bacteria</taxon>
        <taxon>Pseudomonadati</taxon>
        <taxon>Pseudomonadota</taxon>
        <taxon>Alphaproteobacteria</taxon>
        <taxon>Hyphomicrobiales</taxon>
        <taxon>Methylobacteriaceae</taxon>
        <taxon>Methylobacterium</taxon>
    </lineage>
</organism>
<dbReference type="RefSeq" id="WP_043756849.1">
    <property type="nucleotide sequence ID" value="NZ_CP003811.1"/>
</dbReference>
<feature type="region of interest" description="Disordered" evidence="1">
    <location>
        <begin position="127"/>
        <end position="171"/>
    </location>
</feature>
<dbReference type="KEGG" id="mor:MOC_2094"/>
<dbReference type="EMBL" id="CP003811">
    <property type="protein sequence ID" value="AIQ89849.1"/>
    <property type="molecule type" value="Genomic_DNA"/>
</dbReference>
<accession>A0A089Q5K7</accession>
<proteinExistence type="predicted"/>
<dbReference type="AlphaFoldDB" id="A0A089Q5K7"/>